<dbReference type="PROSITE" id="PS00059">
    <property type="entry name" value="ADH_ZINC"/>
    <property type="match status" value="1"/>
</dbReference>
<dbReference type="SUPFAM" id="SSF51735">
    <property type="entry name" value="NAD(P)-binding Rossmann-fold domains"/>
    <property type="match status" value="1"/>
</dbReference>
<protein>
    <submittedName>
        <fullName evidence="7">Alcohol dehydrogenase catalytic domain-containing protein</fullName>
    </submittedName>
</protein>
<organism evidence="7 8">
    <name type="scientific">Nocardioides imazamoxiresistens</name>
    <dbReference type="NCBI Taxonomy" id="3231893"/>
    <lineage>
        <taxon>Bacteria</taxon>
        <taxon>Bacillati</taxon>
        <taxon>Actinomycetota</taxon>
        <taxon>Actinomycetes</taxon>
        <taxon>Propionibacteriales</taxon>
        <taxon>Nocardioidaceae</taxon>
        <taxon>Nocardioides</taxon>
    </lineage>
</organism>
<dbReference type="Gene3D" id="3.90.180.10">
    <property type="entry name" value="Medium-chain alcohol dehydrogenases, catalytic domain"/>
    <property type="match status" value="1"/>
</dbReference>
<dbReference type="InterPro" id="IPR013149">
    <property type="entry name" value="ADH-like_C"/>
</dbReference>
<dbReference type="InterPro" id="IPR036291">
    <property type="entry name" value="NAD(P)-bd_dom_sf"/>
</dbReference>
<evidence type="ECO:0000256" key="2">
    <source>
        <dbReference type="ARBA" id="ARBA00022723"/>
    </source>
</evidence>
<reference evidence="7 8" key="1">
    <citation type="submission" date="2023-08" db="EMBL/GenBank/DDBJ databases">
        <title>Nocardioides seae sp. nov., a bacterium isolated from a soil.</title>
        <authorList>
            <person name="Wang X."/>
        </authorList>
    </citation>
    <scope>NUCLEOTIDE SEQUENCE [LARGE SCALE GENOMIC DNA]</scope>
    <source>
        <strain evidence="7 8">YZH12</strain>
    </source>
</reference>
<dbReference type="EMBL" id="JAVYII010000001">
    <property type="protein sequence ID" value="MDT9592206.1"/>
    <property type="molecule type" value="Genomic_DNA"/>
</dbReference>
<evidence type="ECO:0000313" key="7">
    <source>
        <dbReference type="EMBL" id="MDT9592206.1"/>
    </source>
</evidence>
<dbReference type="Pfam" id="PF00107">
    <property type="entry name" value="ADH_zinc_N"/>
    <property type="match status" value="1"/>
</dbReference>
<evidence type="ECO:0000313" key="8">
    <source>
        <dbReference type="Proteomes" id="UP001268542"/>
    </source>
</evidence>
<keyword evidence="3 5" id="KW-0862">Zinc</keyword>
<sequence>MRAVQYRTIGAGPELVEVSDPEPGPGQVLLAVRAAGLCHSDLGVMSRSADAFPYGPLPLTLGHESAGEVVALGAGVRGVELGERVVVYGPWGCGRCAACARGRENGCAGRERAGVRMPGLGGPGALADLQLVDHARHLVPLGDLDPVAAAGLADAALTPYSAIRSAAPVLTPGSTALVIGIGGLGHVAVQLLKALSPVRVVAVDRDERRLALATECGADVAVLADDADAELATLLPGGAALVLDLVGSAATTTLAARTAASGGEVRVVGAGPGAVPIGYRTTAFDVGARFSFWGGLDELHEVVALARAGRVRVHTETVGLEDVVGAYGRLAAGEVLGRVVAVP</sequence>
<dbReference type="SUPFAM" id="SSF50129">
    <property type="entry name" value="GroES-like"/>
    <property type="match status" value="1"/>
</dbReference>
<evidence type="ECO:0000256" key="3">
    <source>
        <dbReference type="ARBA" id="ARBA00022833"/>
    </source>
</evidence>
<evidence type="ECO:0000259" key="6">
    <source>
        <dbReference type="SMART" id="SM00829"/>
    </source>
</evidence>
<dbReference type="SMART" id="SM00829">
    <property type="entry name" value="PKS_ER"/>
    <property type="match status" value="1"/>
</dbReference>
<dbReference type="InterPro" id="IPR002328">
    <property type="entry name" value="ADH_Zn_CS"/>
</dbReference>
<evidence type="ECO:0000256" key="4">
    <source>
        <dbReference type="ARBA" id="ARBA00023002"/>
    </source>
</evidence>
<gene>
    <name evidence="7" type="ORF">RDV89_03960</name>
</gene>
<keyword evidence="2 5" id="KW-0479">Metal-binding</keyword>
<proteinExistence type="inferred from homology"/>
<evidence type="ECO:0000256" key="5">
    <source>
        <dbReference type="RuleBase" id="RU361277"/>
    </source>
</evidence>
<dbReference type="InterPro" id="IPR011032">
    <property type="entry name" value="GroES-like_sf"/>
</dbReference>
<name>A0ABU3PTI9_9ACTN</name>
<keyword evidence="4" id="KW-0560">Oxidoreductase</keyword>
<dbReference type="Proteomes" id="UP001268542">
    <property type="component" value="Unassembled WGS sequence"/>
</dbReference>
<dbReference type="RefSeq" id="WP_315731466.1">
    <property type="nucleotide sequence ID" value="NZ_JAVYII010000001.1"/>
</dbReference>
<evidence type="ECO:0000256" key="1">
    <source>
        <dbReference type="ARBA" id="ARBA00001947"/>
    </source>
</evidence>
<comment type="caution">
    <text evidence="7">The sequence shown here is derived from an EMBL/GenBank/DDBJ whole genome shotgun (WGS) entry which is preliminary data.</text>
</comment>
<keyword evidence="8" id="KW-1185">Reference proteome</keyword>
<dbReference type="PANTHER" id="PTHR43401:SF2">
    <property type="entry name" value="L-THREONINE 3-DEHYDROGENASE"/>
    <property type="match status" value="1"/>
</dbReference>
<comment type="similarity">
    <text evidence="5">Belongs to the zinc-containing alcohol dehydrogenase family.</text>
</comment>
<comment type="cofactor">
    <cofactor evidence="1 5">
        <name>Zn(2+)</name>
        <dbReference type="ChEBI" id="CHEBI:29105"/>
    </cofactor>
</comment>
<dbReference type="Gene3D" id="3.40.50.720">
    <property type="entry name" value="NAD(P)-binding Rossmann-like Domain"/>
    <property type="match status" value="1"/>
</dbReference>
<dbReference type="InterPro" id="IPR020843">
    <property type="entry name" value="ER"/>
</dbReference>
<dbReference type="Pfam" id="PF08240">
    <property type="entry name" value="ADH_N"/>
    <property type="match status" value="1"/>
</dbReference>
<feature type="domain" description="Enoyl reductase (ER)" evidence="6">
    <location>
        <begin position="10"/>
        <end position="341"/>
    </location>
</feature>
<dbReference type="InterPro" id="IPR050129">
    <property type="entry name" value="Zn_alcohol_dh"/>
</dbReference>
<dbReference type="InterPro" id="IPR013154">
    <property type="entry name" value="ADH-like_N"/>
</dbReference>
<accession>A0ABU3PTI9</accession>
<dbReference type="PANTHER" id="PTHR43401">
    <property type="entry name" value="L-THREONINE 3-DEHYDROGENASE"/>
    <property type="match status" value="1"/>
</dbReference>